<comment type="subcellular location">
    <subcellularLocation>
        <location evidence="1">Cell membrane</location>
        <topology evidence="1">Multi-pass membrane protein</topology>
    </subcellularLocation>
</comment>
<sequence length="606" mass="65168">MLNLIGKGLMRKLIILLLGVSVIPVLIVGVLGFQFGKQALNDQIIESYTAIAEGREATVIQYLDAKRILNESMAADQFIEEKVQGLVNGSANRDNADKLVEYLKVKKMPLDKSIIEMLIIGMDGKVITSTASQEIGRDYGREAVFLQGIKRSYIDDVAVATGKELPCFTIASPIKDLHEAGKLLGVIVSRIDLKELNAIATNHEGLGESGEAYIVNQHGFMVTESRFLKDVILKQKVDSEPVRLAHNQNRMMAGIYNNYRDMKVVGASMGDDLNEKFQLGWTILVEIGADEAFQTIANLARIIWMVSGVIVVAVLLLAVYFGRSLSEPIRRVAENLAATSTQMATTVEEHERTASSQASAVNETSTTMNELGTSARRVEEQADAAMAGASEATMLAEEGGRNVHEMLDAMISMKEKVAATAQQILSLSEQTAQIGNITSLVRELANQTNLLALNAAVEAARAGEHGKGFAVVAAEIRKLADQSKKSAERINALVEDIQTSSNSTVMVVDESTKMVELSVRLANNTAGGFEGVVHATGSAFESLQQIALNVKQQAAAINQVVHAMQGINAGAKETAAGISQSKVGIGNLKDAAQKLRTLVGHADDTH</sequence>
<dbReference type="PROSITE" id="PS50111">
    <property type="entry name" value="CHEMOTAXIS_TRANSDUC_2"/>
    <property type="match status" value="1"/>
</dbReference>
<dbReference type="InterPro" id="IPR004089">
    <property type="entry name" value="MCPsignal_dom"/>
</dbReference>
<proteinExistence type="predicted"/>
<evidence type="ECO:0000256" key="5">
    <source>
        <dbReference type="ARBA" id="ARBA00022989"/>
    </source>
</evidence>
<feature type="transmembrane region" description="Helical" evidence="10">
    <location>
        <begin position="302"/>
        <end position="321"/>
    </location>
</feature>
<dbReference type="Gene3D" id="3.30.450.20">
    <property type="entry name" value="PAS domain"/>
    <property type="match status" value="1"/>
</dbReference>
<reference evidence="12 13" key="1">
    <citation type="journal article" date="2019" name="Appl. Environ. Microbiol.">
        <title>Environmental Evidence and Genomic Insight of Iron-oxidizing Bacteria Preference Towards More Corrosion Resistant Stainless Steel at Higher Salinities.</title>
        <authorList>
            <person name="Garrison C.E."/>
            <person name="Price K.A."/>
            <person name="Field E.K."/>
        </authorList>
    </citation>
    <scope>NUCLEOTIDE SEQUENCE [LARGE SCALE GENOMIC DNA]</scope>
    <source>
        <strain evidence="12 13">P3</strain>
    </source>
</reference>
<evidence type="ECO:0000256" key="9">
    <source>
        <dbReference type="SAM" id="MobiDB-lite"/>
    </source>
</evidence>
<keyword evidence="7 8" id="KW-0807">Transducer</keyword>
<evidence type="ECO:0000256" key="3">
    <source>
        <dbReference type="ARBA" id="ARBA00022500"/>
    </source>
</evidence>
<keyword evidence="13" id="KW-1185">Reference proteome</keyword>
<evidence type="ECO:0000256" key="2">
    <source>
        <dbReference type="ARBA" id="ARBA00022475"/>
    </source>
</evidence>
<evidence type="ECO:0000256" key="6">
    <source>
        <dbReference type="ARBA" id="ARBA00023136"/>
    </source>
</evidence>
<dbReference type="Proteomes" id="UP000306585">
    <property type="component" value="Unassembled WGS sequence"/>
</dbReference>
<name>A0A5R9GPG9_9PROT</name>
<keyword evidence="2" id="KW-1003">Cell membrane</keyword>
<dbReference type="OrthoDB" id="9765653at2"/>
<feature type="region of interest" description="Disordered" evidence="9">
    <location>
        <begin position="350"/>
        <end position="369"/>
    </location>
</feature>
<dbReference type="AlphaFoldDB" id="A0A5R9GPG9"/>
<dbReference type="EMBL" id="VBRY01000005">
    <property type="protein sequence ID" value="TLS67518.1"/>
    <property type="molecule type" value="Genomic_DNA"/>
</dbReference>
<dbReference type="GO" id="GO:0006935">
    <property type="term" value="P:chemotaxis"/>
    <property type="evidence" value="ECO:0007669"/>
    <property type="project" value="UniProtKB-KW"/>
</dbReference>
<comment type="caution">
    <text evidence="12">The sequence shown here is derived from an EMBL/GenBank/DDBJ whole genome shotgun (WGS) entry which is preliminary data.</text>
</comment>
<dbReference type="SUPFAM" id="SSF58104">
    <property type="entry name" value="Methyl-accepting chemotaxis protein (MCP) signaling domain"/>
    <property type="match status" value="1"/>
</dbReference>
<gene>
    <name evidence="12" type="ORF">FEF65_06255</name>
</gene>
<dbReference type="RefSeq" id="WP_138238954.1">
    <property type="nucleotide sequence ID" value="NZ_VBRY01000005.1"/>
</dbReference>
<dbReference type="Pfam" id="PF02743">
    <property type="entry name" value="dCache_1"/>
    <property type="match status" value="1"/>
</dbReference>
<keyword evidence="6 10" id="KW-0472">Membrane</keyword>
<dbReference type="GO" id="GO:0007165">
    <property type="term" value="P:signal transduction"/>
    <property type="evidence" value="ECO:0007669"/>
    <property type="project" value="UniProtKB-KW"/>
</dbReference>
<feature type="domain" description="Methyl-accepting transducer" evidence="11">
    <location>
        <begin position="332"/>
        <end position="568"/>
    </location>
</feature>
<protein>
    <recommendedName>
        <fullName evidence="11">Methyl-accepting transducer domain-containing protein</fullName>
    </recommendedName>
</protein>
<dbReference type="InterPro" id="IPR033479">
    <property type="entry name" value="dCache_1"/>
</dbReference>
<keyword evidence="5 10" id="KW-1133">Transmembrane helix</keyword>
<keyword evidence="3" id="KW-0145">Chemotaxis</keyword>
<evidence type="ECO:0000256" key="7">
    <source>
        <dbReference type="ARBA" id="ARBA00023224"/>
    </source>
</evidence>
<evidence type="ECO:0000256" key="8">
    <source>
        <dbReference type="PROSITE-ProRule" id="PRU00284"/>
    </source>
</evidence>
<dbReference type="PANTHER" id="PTHR32089:SF112">
    <property type="entry name" value="LYSOZYME-LIKE PROTEIN-RELATED"/>
    <property type="match status" value="1"/>
</dbReference>
<evidence type="ECO:0000313" key="13">
    <source>
        <dbReference type="Proteomes" id="UP000306585"/>
    </source>
</evidence>
<dbReference type="CDD" id="cd11386">
    <property type="entry name" value="MCP_signal"/>
    <property type="match status" value="1"/>
</dbReference>
<keyword evidence="4 10" id="KW-0812">Transmembrane</keyword>
<dbReference type="GO" id="GO:0005886">
    <property type="term" value="C:plasma membrane"/>
    <property type="evidence" value="ECO:0007669"/>
    <property type="project" value="UniProtKB-SubCell"/>
</dbReference>
<evidence type="ECO:0000256" key="10">
    <source>
        <dbReference type="SAM" id="Phobius"/>
    </source>
</evidence>
<evidence type="ECO:0000256" key="1">
    <source>
        <dbReference type="ARBA" id="ARBA00004651"/>
    </source>
</evidence>
<dbReference type="SMART" id="SM00283">
    <property type="entry name" value="MA"/>
    <property type="match status" value="1"/>
</dbReference>
<dbReference type="Pfam" id="PF00015">
    <property type="entry name" value="MCPsignal"/>
    <property type="match status" value="1"/>
</dbReference>
<evidence type="ECO:0000256" key="4">
    <source>
        <dbReference type="ARBA" id="ARBA00022692"/>
    </source>
</evidence>
<feature type="compositionally biased region" description="Polar residues" evidence="9">
    <location>
        <begin position="354"/>
        <end position="369"/>
    </location>
</feature>
<feature type="transmembrane region" description="Helical" evidence="10">
    <location>
        <begin position="12"/>
        <end position="35"/>
    </location>
</feature>
<dbReference type="Gene3D" id="1.10.287.950">
    <property type="entry name" value="Methyl-accepting chemotaxis protein"/>
    <property type="match status" value="1"/>
</dbReference>
<organism evidence="12 13">
    <name type="scientific">Mariprofundus erugo</name>
    <dbReference type="NCBI Taxonomy" id="2528639"/>
    <lineage>
        <taxon>Bacteria</taxon>
        <taxon>Pseudomonadati</taxon>
        <taxon>Pseudomonadota</taxon>
        <taxon>Candidatius Mariprofundia</taxon>
        <taxon>Mariprofundales</taxon>
        <taxon>Mariprofundaceae</taxon>
        <taxon>Mariprofundus</taxon>
    </lineage>
</organism>
<accession>A0A5R9GPG9</accession>
<dbReference type="PANTHER" id="PTHR32089">
    <property type="entry name" value="METHYL-ACCEPTING CHEMOTAXIS PROTEIN MCPB"/>
    <property type="match status" value="1"/>
</dbReference>
<evidence type="ECO:0000313" key="12">
    <source>
        <dbReference type="EMBL" id="TLS67518.1"/>
    </source>
</evidence>
<evidence type="ECO:0000259" key="11">
    <source>
        <dbReference type="PROSITE" id="PS50111"/>
    </source>
</evidence>